<name>A0A8T1R8T3_CARIL</name>
<dbReference type="InterPro" id="IPR002083">
    <property type="entry name" value="MATH/TRAF_dom"/>
</dbReference>
<organism evidence="2 4">
    <name type="scientific">Carya illinoinensis</name>
    <name type="common">Pecan</name>
    <dbReference type="NCBI Taxonomy" id="32201"/>
    <lineage>
        <taxon>Eukaryota</taxon>
        <taxon>Viridiplantae</taxon>
        <taxon>Streptophyta</taxon>
        <taxon>Embryophyta</taxon>
        <taxon>Tracheophyta</taxon>
        <taxon>Spermatophyta</taxon>
        <taxon>Magnoliopsida</taxon>
        <taxon>eudicotyledons</taxon>
        <taxon>Gunneridae</taxon>
        <taxon>Pentapetalae</taxon>
        <taxon>rosids</taxon>
        <taxon>fabids</taxon>
        <taxon>Fagales</taxon>
        <taxon>Juglandaceae</taxon>
        <taxon>Carya</taxon>
    </lineage>
</organism>
<dbReference type="SMART" id="SM00061">
    <property type="entry name" value="MATH"/>
    <property type="match status" value="2"/>
</dbReference>
<accession>A0A8T1R8T3</accession>
<evidence type="ECO:0000259" key="1">
    <source>
        <dbReference type="PROSITE" id="PS50144"/>
    </source>
</evidence>
<feature type="domain" description="MATH" evidence="1">
    <location>
        <begin position="195"/>
        <end position="325"/>
    </location>
</feature>
<dbReference type="PANTHER" id="PTHR46162:SF55">
    <property type="entry name" value="MATH DOMAIN-CONTAINING PROTEIN"/>
    <property type="match status" value="1"/>
</dbReference>
<gene>
    <name evidence="2" type="ORF">CIPAW_02G017700</name>
    <name evidence="3" type="ORF">I3842_02G017900</name>
</gene>
<feature type="domain" description="MATH" evidence="1">
    <location>
        <begin position="43"/>
        <end position="174"/>
    </location>
</feature>
<dbReference type="Pfam" id="PF22486">
    <property type="entry name" value="MATH_2"/>
    <property type="match status" value="2"/>
</dbReference>
<reference evidence="2" key="1">
    <citation type="submission" date="2020-12" db="EMBL/GenBank/DDBJ databases">
        <title>WGS assembly of Carya illinoinensis cv. Pawnee.</title>
        <authorList>
            <person name="Platts A."/>
            <person name="Shu S."/>
            <person name="Wright S."/>
            <person name="Barry K."/>
            <person name="Edger P."/>
            <person name="Pires J.C."/>
            <person name="Schmutz J."/>
        </authorList>
    </citation>
    <scope>NUCLEOTIDE SEQUENCE</scope>
    <source>
        <tissue evidence="2">Leaf</tissue>
    </source>
</reference>
<dbReference type="EMBL" id="CM031810">
    <property type="protein sequence ID" value="KAG6663316.1"/>
    <property type="molecule type" value="Genomic_DNA"/>
</dbReference>
<sequence length="337" mass="39079">MTMHAGEQRSVQKEKMELDKASHSLALNIDKNGVVRSRRDLPPAHYTFQIKNFSVLFEAEVEKCESGQFEVGGYNWKLVLQTNGKRNSESHISLYLAIENQDTLSLGWEANVSFSFFVFDQIRNKYLCIQDWSIRRFHNLKPEWGFTQLLSHDLLNNPLNGYIIDDSCILGAEVFVIKGIGKQGVCLSMINQPQINYFTWRVDKFRSLQGNYYISDVFRVEGRKWKLLLYPRGSDTVTSDHGFLSLFLKPDDSEIVTPNRKLYAKYKLRIRDQVKSNHLEKTNEHWFSNSTVGWGFWTFTSLRDLKDPSNGYLLSWDGSPLFVECKIDVISVVKDFS</sequence>
<evidence type="ECO:0000313" key="4">
    <source>
        <dbReference type="Proteomes" id="UP000811609"/>
    </source>
</evidence>
<dbReference type="AlphaFoldDB" id="A0A8T1R8T3"/>
<proteinExistence type="predicted"/>
<comment type="caution">
    <text evidence="2">The sequence shown here is derived from an EMBL/GenBank/DDBJ whole genome shotgun (WGS) entry which is preliminary data.</text>
</comment>
<evidence type="ECO:0000313" key="3">
    <source>
        <dbReference type="EMBL" id="KAG6725155.1"/>
    </source>
</evidence>
<dbReference type="EMBL" id="CM031826">
    <property type="protein sequence ID" value="KAG6725155.1"/>
    <property type="molecule type" value="Genomic_DNA"/>
</dbReference>
<dbReference type="Proteomes" id="UP000811246">
    <property type="component" value="Chromosome 2"/>
</dbReference>
<reference evidence="3" key="2">
    <citation type="submission" date="2021-01" db="EMBL/GenBank/DDBJ databases">
        <authorList>
            <person name="Lovell J.T."/>
            <person name="Bentley N."/>
            <person name="Bhattarai G."/>
            <person name="Jenkins J.W."/>
            <person name="Sreedasyam A."/>
            <person name="Alarcon Y."/>
            <person name="Bock C."/>
            <person name="Boston L."/>
            <person name="Carlson J."/>
            <person name="Cervantes K."/>
            <person name="Clermont K."/>
            <person name="Krom N."/>
            <person name="Kubenka K."/>
            <person name="Mamidi S."/>
            <person name="Mattison C."/>
            <person name="Monteros M."/>
            <person name="Pisani C."/>
            <person name="Plott C."/>
            <person name="Rajasekar S."/>
            <person name="Rhein H.S."/>
            <person name="Rohla C."/>
            <person name="Song M."/>
            <person name="Hilaire R.S."/>
            <person name="Shu S."/>
            <person name="Wells L."/>
            <person name="Wang X."/>
            <person name="Webber J."/>
            <person name="Heerema R.J."/>
            <person name="Klein P."/>
            <person name="Conner P."/>
            <person name="Grauke L."/>
            <person name="Grimwood J."/>
            <person name="Schmutz J."/>
            <person name="Randall J.J."/>
        </authorList>
    </citation>
    <scope>NUCLEOTIDE SEQUENCE</scope>
    <source>
        <tissue evidence="3">Leaf</tissue>
    </source>
</reference>
<dbReference type="Proteomes" id="UP000811609">
    <property type="component" value="Chromosome 2"/>
</dbReference>
<dbReference type="PROSITE" id="PS50144">
    <property type="entry name" value="MATH"/>
    <property type="match status" value="2"/>
</dbReference>
<protein>
    <recommendedName>
        <fullName evidence="1">MATH domain-containing protein</fullName>
    </recommendedName>
</protein>
<dbReference type="CDD" id="cd00121">
    <property type="entry name" value="MATH"/>
    <property type="match status" value="2"/>
</dbReference>
<evidence type="ECO:0000313" key="2">
    <source>
        <dbReference type="EMBL" id="KAG6663316.1"/>
    </source>
</evidence>
<keyword evidence="4" id="KW-1185">Reference proteome</keyword>
<dbReference type="PANTHER" id="PTHR46162">
    <property type="entry name" value="TRAF-LIKE FAMILY PROTEIN"/>
    <property type="match status" value="1"/>
</dbReference>